<evidence type="ECO:0000259" key="2">
    <source>
        <dbReference type="PROSITE" id="PS51352"/>
    </source>
</evidence>
<comment type="caution">
    <text evidence="3">The sequence shown here is derived from an EMBL/GenBank/DDBJ whole genome shotgun (WGS) entry which is preliminary data.</text>
</comment>
<feature type="signal peptide" evidence="1">
    <location>
        <begin position="1"/>
        <end position="19"/>
    </location>
</feature>
<dbReference type="InterPro" id="IPR000866">
    <property type="entry name" value="AhpC/TSA"/>
</dbReference>
<dbReference type="Gene3D" id="3.40.30.10">
    <property type="entry name" value="Glutaredoxin"/>
    <property type="match status" value="1"/>
</dbReference>
<reference evidence="3 4" key="1">
    <citation type="submission" date="2022-06" db="EMBL/GenBank/DDBJ databases">
        <title>A taxonomic note on the genus Prevotella: Description of four novel genera and emended description of the genera Hallella and Xylanibacter.</title>
        <authorList>
            <person name="Hitch T.C.A."/>
        </authorList>
    </citation>
    <scope>NUCLEOTIDE SEQUENCE [LARGE SCALE GENOMIC DNA]</scope>
    <source>
        <strain evidence="3 4">DSM 100619</strain>
    </source>
</reference>
<dbReference type="InterPro" id="IPR050553">
    <property type="entry name" value="Thioredoxin_ResA/DsbE_sf"/>
</dbReference>
<dbReference type="CDD" id="cd02966">
    <property type="entry name" value="TlpA_like_family"/>
    <property type="match status" value="1"/>
</dbReference>
<dbReference type="RefSeq" id="WP_252761153.1">
    <property type="nucleotide sequence ID" value="NZ_JAMXLY010000028.1"/>
</dbReference>
<feature type="chain" id="PRO_5047096711" evidence="1">
    <location>
        <begin position="20"/>
        <end position="667"/>
    </location>
</feature>
<dbReference type="InterPro" id="IPR036249">
    <property type="entry name" value="Thioredoxin-like_sf"/>
</dbReference>
<evidence type="ECO:0000256" key="1">
    <source>
        <dbReference type="SAM" id="SignalP"/>
    </source>
</evidence>
<dbReference type="Proteomes" id="UP001204015">
    <property type="component" value="Unassembled WGS sequence"/>
</dbReference>
<organism evidence="3 4">
    <name type="scientific">Segatella cerevisiae</name>
    <dbReference type="NCBI Taxonomy" id="2053716"/>
    <lineage>
        <taxon>Bacteria</taxon>
        <taxon>Pseudomonadati</taxon>
        <taxon>Bacteroidota</taxon>
        <taxon>Bacteroidia</taxon>
        <taxon>Bacteroidales</taxon>
        <taxon>Prevotellaceae</taxon>
        <taxon>Segatella</taxon>
    </lineage>
</organism>
<dbReference type="Pfam" id="PF00578">
    <property type="entry name" value="AhpC-TSA"/>
    <property type="match status" value="1"/>
</dbReference>
<evidence type="ECO:0000313" key="3">
    <source>
        <dbReference type="EMBL" id="MCO6025797.1"/>
    </source>
</evidence>
<dbReference type="PANTHER" id="PTHR42852:SF17">
    <property type="entry name" value="THIOREDOXIN-LIKE PROTEIN HI_1115"/>
    <property type="match status" value="1"/>
</dbReference>
<dbReference type="PANTHER" id="PTHR42852">
    <property type="entry name" value="THIOL:DISULFIDE INTERCHANGE PROTEIN DSBE"/>
    <property type="match status" value="1"/>
</dbReference>
<dbReference type="PROSITE" id="PS51352">
    <property type="entry name" value="THIOREDOXIN_2"/>
    <property type="match status" value="1"/>
</dbReference>
<sequence length="667" mass="76880">MKKLFILLSCIFIFLQMSAQTSSRVSGIGKPKAGSLQSFTYDAAGGPLEGKDSLNCVVYHYDNYVWKIDDINLKKEGANSWKGEFQIPEDCGFFALSFKAGYIGNQVIDNNDANGGYVYQALNAMNEVAPDGFLAWGIFRNQPYFNITNYYQKYTIPNDASLIWLNKEVDTYESNMPLFMDYYLKAVKIMAGTHYDKVVDLAFRNANKEFKMNEFLYSTFESAYRFDVKNIAKADSIHKVILEKFPHGFTSRADLFHKLENGEEDETTFKGIENFYKEYPYSECIKDQYAKNQTWMYYNLSRKYTNALFAKKQYDRIIKFLPNFNFIALSEAFRWNIFRPYKLHLASNDSIYPLAKALMGEMEQKRYDLSNMQDLEHSPKEAQTLLDYQFYERLGVYIQLLNTLNKQKEALQWFKYYDNPQEEYIAFGDATINQVRYDIYMNQGQKDNALTVLKKSVKYDAITGSMLNALKEDIHPASDEAFDKYLNSLKSANIKDELQNTVKSNLVQIPFKPFKFLDPNGKPVSSASFKNKIVVIDFWANWCSPCKMAMEGMKLVVDKYAKDPNVLFYFVNTMDHGIKGKAAVDKFMASKSYTNFKVLYDTWNQSTGQFDASFHQFAQIFHSSGIPRKMILKDGLIQYTAGGYSGNPSQLADEMTSAIELIKKSGK</sequence>
<proteinExistence type="predicted"/>
<evidence type="ECO:0000313" key="4">
    <source>
        <dbReference type="Proteomes" id="UP001204015"/>
    </source>
</evidence>
<dbReference type="InterPro" id="IPR013766">
    <property type="entry name" value="Thioredoxin_domain"/>
</dbReference>
<keyword evidence="1" id="KW-0732">Signal</keyword>
<dbReference type="SUPFAM" id="SSF52833">
    <property type="entry name" value="Thioredoxin-like"/>
    <property type="match status" value="1"/>
</dbReference>
<gene>
    <name evidence="3" type="ORF">NG821_08075</name>
</gene>
<keyword evidence="4" id="KW-1185">Reference proteome</keyword>
<accession>A0ABT1BXJ1</accession>
<dbReference type="EMBL" id="JAMXLY010000028">
    <property type="protein sequence ID" value="MCO6025797.1"/>
    <property type="molecule type" value="Genomic_DNA"/>
</dbReference>
<name>A0ABT1BXJ1_9BACT</name>
<feature type="domain" description="Thioredoxin" evidence="2">
    <location>
        <begin position="505"/>
        <end position="664"/>
    </location>
</feature>
<protein>
    <submittedName>
        <fullName evidence="3">TlpA family protein disulfide reductase</fullName>
    </submittedName>
</protein>